<sequence length="441" mass="45553">MKAGTGPLAERSVLRKTRHRRRVHAVSAVIGAVAAASVAFAPHAVASDAQSRQWYLQPMQADQMWKHSTGKGVKVAVIDTGVNPHTDSLEGQVLVNEVPKAVAYGAADDYTGHGTSMAELIAGTGANGGVQGLAPDAKIVPYRIHLNGLTGAEDKKKTALPAQAIKAAADTDANIINMSFGSPYYDPDVEAAITYAASKGKMLIASVGNDGNTGEDNIGYPAMARYVVGVSSMSKEGKLSEFSSTGNYVDLVAPGEGIPGYCQPSFTSYCPDIKGTSASTAIASGSAALIWSAHPDWTANQVTRALIDTASRNWPKDKPTQHAGYGTIRPRKVLENPDYDAGPAYSDPLAKWNGKKGEKLVTEIPPASAASPSATASSQAPETSSGADKAAAGSKGEKTQETAAESSGDDNSTLWIVLGAAAAVVVVGGGAFALLRARRAT</sequence>
<evidence type="ECO:0000313" key="9">
    <source>
        <dbReference type="EMBL" id="SDE14490.1"/>
    </source>
</evidence>
<name>A0A1G7AID9_9ACTN</name>
<dbReference type="InterPro" id="IPR036852">
    <property type="entry name" value="Peptidase_S8/S53_dom_sf"/>
</dbReference>
<evidence type="ECO:0000256" key="4">
    <source>
        <dbReference type="ARBA" id="ARBA00022825"/>
    </source>
</evidence>
<dbReference type="InterPro" id="IPR000209">
    <property type="entry name" value="Peptidase_S8/S53_dom"/>
</dbReference>
<evidence type="ECO:0000256" key="1">
    <source>
        <dbReference type="ARBA" id="ARBA00011073"/>
    </source>
</evidence>
<evidence type="ECO:0000313" key="10">
    <source>
        <dbReference type="Proteomes" id="UP000182100"/>
    </source>
</evidence>
<dbReference type="Pfam" id="PF00082">
    <property type="entry name" value="Peptidase_S8"/>
    <property type="match status" value="1"/>
</dbReference>
<feature type="transmembrane region" description="Helical" evidence="7">
    <location>
        <begin position="414"/>
        <end position="435"/>
    </location>
</feature>
<comment type="similarity">
    <text evidence="1 5">Belongs to the peptidase S8 family.</text>
</comment>
<keyword evidence="4 5" id="KW-0720">Serine protease</keyword>
<dbReference type="Proteomes" id="UP000182100">
    <property type="component" value="Unassembled WGS sequence"/>
</dbReference>
<feature type="active site" description="Charge relay system" evidence="5">
    <location>
        <position position="79"/>
    </location>
</feature>
<keyword evidence="7" id="KW-1133">Transmembrane helix</keyword>
<dbReference type="PANTHER" id="PTHR43806">
    <property type="entry name" value="PEPTIDASE S8"/>
    <property type="match status" value="1"/>
</dbReference>
<dbReference type="GO" id="GO:0006508">
    <property type="term" value="P:proteolysis"/>
    <property type="evidence" value="ECO:0007669"/>
    <property type="project" value="UniProtKB-KW"/>
</dbReference>
<dbReference type="Gene3D" id="3.40.50.200">
    <property type="entry name" value="Peptidase S8/S53 domain"/>
    <property type="match status" value="1"/>
</dbReference>
<feature type="compositionally biased region" description="Low complexity" evidence="6">
    <location>
        <begin position="365"/>
        <end position="394"/>
    </location>
</feature>
<gene>
    <name evidence="9" type="ORF">SAMN05216505_11876</name>
</gene>
<accession>A0A1G7AID9</accession>
<evidence type="ECO:0000259" key="8">
    <source>
        <dbReference type="Pfam" id="PF00082"/>
    </source>
</evidence>
<dbReference type="PROSITE" id="PS00136">
    <property type="entry name" value="SUBTILASE_ASP"/>
    <property type="match status" value="1"/>
</dbReference>
<dbReference type="PROSITE" id="PS51892">
    <property type="entry name" value="SUBTILASE"/>
    <property type="match status" value="1"/>
</dbReference>
<keyword evidence="2 5" id="KW-0645">Protease</keyword>
<evidence type="ECO:0000256" key="7">
    <source>
        <dbReference type="SAM" id="Phobius"/>
    </source>
</evidence>
<evidence type="ECO:0000256" key="6">
    <source>
        <dbReference type="SAM" id="MobiDB-lite"/>
    </source>
</evidence>
<dbReference type="PANTHER" id="PTHR43806:SF11">
    <property type="entry name" value="CEREVISIN-RELATED"/>
    <property type="match status" value="1"/>
</dbReference>
<feature type="region of interest" description="Disordered" evidence="6">
    <location>
        <begin position="365"/>
        <end position="409"/>
    </location>
</feature>
<feature type="domain" description="Peptidase S8/S53" evidence="8">
    <location>
        <begin position="70"/>
        <end position="326"/>
    </location>
</feature>
<dbReference type="PRINTS" id="PR00723">
    <property type="entry name" value="SUBTILISIN"/>
</dbReference>
<dbReference type="GO" id="GO:0004252">
    <property type="term" value="F:serine-type endopeptidase activity"/>
    <property type="evidence" value="ECO:0007669"/>
    <property type="project" value="UniProtKB-UniRule"/>
</dbReference>
<evidence type="ECO:0000256" key="5">
    <source>
        <dbReference type="PROSITE-ProRule" id="PRU01240"/>
    </source>
</evidence>
<reference evidence="10" key="1">
    <citation type="submission" date="2016-10" db="EMBL/GenBank/DDBJ databases">
        <authorList>
            <person name="Varghese N."/>
            <person name="Submissions S."/>
        </authorList>
    </citation>
    <scope>NUCLEOTIDE SEQUENCE [LARGE SCALE GENOMIC DNA]</scope>
    <source>
        <strain evidence="10">CGMCC 4.3504</strain>
    </source>
</reference>
<keyword evidence="3 5" id="KW-0378">Hydrolase</keyword>
<organism evidence="9 10">
    <name type="scientific">Streptomyces prasinopilosus</name>
    <dbReference type="NCBI Taxonomy" id="67344"/>
    <lineage>
        <taxon>Bacteria</taxon>
        <taxon>Bacillati</taxon>
        <taxon>Actinomycetota</taxon>
        <taxon>Actinomycetes</taxon>
        <taxon>Kitasatosporales</taxon>
        <taxon>Streptomycetaceae</taxon>
        <taxon>Streptomyces</taxon>
    </lineage>
</organism>
<dbReference type="InterPro" id="IPR023827">
    <property type="entry name" value="Peptidase_S8_Asp-AS"/>
</dbReference>
<dbReference type="EMBL" id="FMZK01000018">
    <property type="protein sequence ID" value="SDE14490.1"/>
    <property type="molecule type" value="Genomic_DNA"/>
</dbReference>
<dbReference type="InterPro" id="IPR015500">
    <property type="entry name" value="Peptidase_S8_subtilisin-rel"/>
</dbReference>
<dbReference type="CDD" id="cd00306">
    <property type="entry name" value="Peptidases_S8_S53"/>
    <property type="match status" value="1"/>
</dbReference>
<feature type="active site" description="Charge relay system" evidence="5">
    <location>
        <position position="113"/>
    </location>
</feature>
<feature type="active site" description="Charge relay system" evidence="5">
    <location>
        <position position="277"/>
    </location>
</feature>
<dbReference type="STRING" id="67344.SAMN05216505_11876"/>
<protein>
    <submittedName>
        <fullName evidence="9">Type VII secretion-associated serine protease mycosin</fullName>
    </submittedName>
</protein>
<dbReference type="InterPro" id="IPR050131">
    <property type="entry name" value="Peptidase_S8_subtilisin-like"/>
</dbReference>
<keyword evidence="10" id="KW-1185">Reference proteome</keyword>
<evidence type="ECO:0000256" key="2">
    <source>
        <dbReference type="ARBA" id="ARBA00022670"/>
    </source>
</evidence>
<dbReference type="SUPFAM" id="SSF52743">
    <property type="entry name" value="Subtilisin-like"/>
    <property type="match status" value="1"/>
</dbReference>
<proteinExistence type="inferred from homology"/>
<dbReference type="AlphaFoldDB" id="A0A1G7AID9"/>
<evidence type="ECO:0000256" key="3">
    <source>
        <dbReference type="ARBA" id="ARBA00022801"/>
    </source>
</evidence>
<keyword evidence="7" id="KW-0472">Membrane</keyword>
<keyword evidence="7" id="KW-0812">Transmembrane</keyword>
<feature type="region of interest" description="Disordered" evidence="6">
    <location>
        <begin position="313"/>
        <end position="340"/>
    </location>
</feature>